<name>A0A1H9JVS6_9RHOB</name>
<dbReference type="Gene3D" id="3.10.105.10">
    <property type="entry name" value="Dipeptide-binding Protein, Domain 3"/>
    <property type="match status" value="1"/>
</dbReference>
<dbReference type="Gene3D" id="3.40.190.10">
    <property type="entry name" value="Periplasmic binding protein-like II"/>
    <property type="match status" value="1"/>
</dbReference>
<comment type="subcellular location">
    <subcellularLocation>
        <location evidence="1">Periplasm</location>
    </subcellularLocation>
</comment>
<dbReference type="GO" id="GO:0043190">
    <property type="term" value="C:ATP-binding cassette (ABC) transporter complex"/>
    <property type="evidence" value="ECO:0007669"/>
    <property type="project" value="InterPro"/>
</dbReference>
<organism evidence="6 7">
    <name type="scientific">Thalassovita taeanensis</name>
    <dbReference type="NCBI Taxonomy" id="657014"/>
    <lineage>
        <taxon>Bacteria</taxon>
        <taxon>Pseudomonadati</taxon>
        <taxon>Pseudomonadota</taxon>
        <taxon>Alphaproteobacteria</taxon>
        <taxon>Rhodobacterales</taxon>
        <taxon>Roseobacteraceae</taxon>
        <taxon>Thalassovita</taxon>
    </lineage>
</organism>
<feature type="signal peptide" evidence="4">
    <location>
        <begin position="1"/>
        <end position="21"/>
    </location>
</feature>
<dbReference type="STRING" id="657014.SAMN04488092_11660"/>
<reference evidence="6 7" key="1">
    <citation type="submission" date="2016-10" db="EMBL/GenBank/DDBJ databases">
        <authorList>
            <person name="de Groot N.N."/>
        </authorList>
    </citation>
    <scope>NUCLEOTIDE SEQUENCE [LARGE SCALE GENOMIC DNA]</scope>
    <source>
        <strain evidence="6 7">DSM 22007</strain>
    </source>
</reference>
<feature type="chain" id="PRO_5009300964" evidence="4">
    <location>
        <begin position="22"/>
        <end position="513"/>
    </location>
</feature>
<dbReference type="AlphaFoldDB" id="A0A1H9JVS6"/>
<dbReference type="GO" id="GO:0030288">
    <property type="term" value="C:outer membrane-bounded periplasmic space"/>
    <property type="evidence" value="ECO:0007669"/>
    <property type="project" value="UniProtKB-ARBA"/>
</dbReference>
<dbReference type="InterPro" id="IPR039424">
    <property type="entry name" value="SBP_5"/>
</dbReference>
<evidence type="ECO:0000256" key="2">
    <source>
        <dbReference type="ARBA" id="ARBA00005695"/>
    </source>
</evidence>
<dbReference type="GO" id="GO:1904680">
    <property type="term" value="F:peptide transmembrane transporter activity"/>
    <property type="evidence" value="ECO:0007669"/>
    <property type="project" value="TreeGrafter"/>
</dbReference>
<gene>
    <name evidence="6" type="ORF">SAMN04488092_11660</name>
</gene>
<evidence type="ECO:0000256" key="4">
    <source>
        <dbReference type="SAM" id="SignalP"/>
    </source>
</evidence>
<dbReference type="RefSeq" id="WP_090271005.1">
    <property type="nucleotide sequence ID" value="NZ_FOEP01000016.1"/>
</dbReference>
<evidence type="ECO:0000259" key="5">
    <source>
        <dbReference type="Pfam" id="PF00496"/>
    </source>
</evidence>
<evidence type="ECO:0000313" key="7">
    <source>
        <dbReference type="Proteomes" id="UP000198634"/>
    </source>
</evidence>
<feature type="domain" description="Solute-binding protein family 5" evidence="5">
    <location>
        <begin position="66"/>
        <end position="429"/>
    </location>
</feature>
<dbReference type="PIRSF" id="PIRSF002741">
    <property type="entry name" value="MppA"/>
    <property type="match status" value="1"/>
</dbReference>
<dbReference type="PANTHER" id="PTHR30290:SF38">
    <property type="entry name" value="D,D-DIPEPTIDE-BINDING PERIPLASMIC PROTEIN DDPA-RELATED"/>
    <property type="match status" value="1"/>
</dbReference>
<dbReference type="InterPro" id="IPR000914">
    <property type="entry name" value="SBP_5_dom"/>
</dbReference>
<evidence type="ECO:0000256" key="1">
    <source>
        <dbReference type="ARBA" id="ARBA00004418"/>
    </source>
</evidence>
<dbReference type="SUPFAM" id="SSF53850">
    <property type="entry name" value="Periplasmic binding protein-like II"/>
    <property type="match status" value="1"/>
</dbReference>
<dbReference type="Gene3D" id="3.90.76.10">
    <property type="entry name" value="Dipeptide-binding Protein, Domain 1"/>
    <property type="match status" value="1"/>
</dbReference>
<dbReference type="InterPro" id="IPR030678">
    <property type="entry name" value="Peptide/Ni-bd"/>
</dbReference>
<dbReference type="GO" id="GO:0015833">
    <property type="term" value="P:peptide transport"/>
    <property type="evidence" value="ECO:0007669"/>
    <property type="project" value="TreeGrafter"/>
</dbReference>
<evidence type="ECO:0000256" key="3">
    <source>
        <dbReference type="ARBA" id="ARBA00022729"/>
    </source>
</evidence>
<dbReference type="OrthoDB" id="9803988at2"/>
<accession>A0A1H9JVS6</accession>
<keyword evidence="7" id="KW-1185">Reference proteome</keyword>
<dbReference type="PANTHER" id="PTHR30290">
    <property type="entry name" value="PERIPLASMIC BINDING COMPONENT OF ABC TRANSPORTER"/>
    <property type="match status" value="1"/>
</dbReference>
<dbReference type="Pfam" id="PF00496">
    <property type="entry name" value="SBP_bac_5"/>
    <property type="match status" value="1"/>
</dbReference>
<evidence type="ECO:0000313" key="6">
    <source>
        <dbReference type="EMBL" id="SEQ91121.1"/>
    </source>
</evidence>
<comment type="similarity">
    <text evidence="2">Belongs to the bacterial solute-binding protein 5 family.</text>
</comment>
<proteinExistence type="inferred from homology"/>
<keyword evidence="3 4" id="KW-0732">Signal</keyword>
<dbReference type="Proteomes" id="UP000198634">
    <property type="component" value="Unassembled WGS sequence"/>
</dbReference>
<protein>
    <submittedName>
        <fullName evidence="6">Peptide/nickel transport system substrate-binding protein</fullName>
    </submittedName>
</protein>
<sequence>MKNTLATALLLVGLAVPAVQAADMTVAVQRVPDTLDPILENSNVSQRIIFSIYDTLLKVDYRHGGKLVPNLAESWSQIDARTVEFKLKHGVHFHNGAQLNAADVVFTFSPQRIGQDDAALGDAGTAVSKPFLSGIKSVEAVDPYTVRITMKNDDALILQRFANYPSQIVSKAEFDKAGSYAAFASHPVGTGPYAFKEFVAGERVVIEKFDDYFAADKGAADEVTFTVVPEIVTRIAGLRSGQFDMITEVSPDHIDEINGASGTSTVGGPVLNIRGLIYDSTNETLDDARIRQALNLSIDRVALTKALYGDQTSVPNGWQMDVFGDMYLADRPLPEFNLEKAKALLKEAGYDGEEIEYRTQNAYYTNQIETAQVLVSMWKKAGLNIKLAVKENWTQVVEDNESRHIFDGSFSAYYPDPMGQFWRRFGPDGGWATNKYYVVSPDMIALGNTLATEADTAKRRVVFADMLDRFETDPNGTPLHKLTQIYGVRTGTTYDPLPTEYLDLTTSSLTLEK</sequence>
<dbReference type="EMBL" id="FOEP01000016">
    <property type="protein sequence ID" value="SEQ91121.1"/>
    <property type="molecule type" value="Genomic_DNA"/>
</dbReference>